<protein>
    <submittedName>
        <fullName evidence="2">Uncharacterized protein</fullName>
    </submittedName>
</protein>
<feature type="compositionally biased region" description="Polar residues" evidence="1">
    <location>
        <begin position="163"/>
        <end position="172"/>
    </location>
</feature>
<feature type="compositionally biased region" description="Pro residues" evidence="1">
    <location>
        <begin position="146"/>
        <end position="156"/>
    </location>
</feature>
<gene>
    <name evidence="2" type="ORF">AAE3_LOCUS9817</name>
</gene>
<dbReference type="AlphaFoldDB" id="A0A8S0WPL3"/>
<organism evidence="2 3">
    <name type="scientific">Cyclocybe aegerita</name>
    <name type="common">Black poplar mushroom</name>
    <name type="synonym">Agrocybe aegerita</name>
    <dbReference type="NCBI Taxonomy" id="1973307"/>
    <lineage>
        <taxon>Eukaryota</taxon>
        <taxon>Fungi</taxon>
        <taxon>Dikarya</taxon>
        <taxon>Basidiomycota</taxon>
        <taxon>Agaricomycotina</taxon>
        <taxon>Agaricomycetes</taxon>
        <taxon>Agaricomycetidae</taxon>
        <taxon>Agaricales</taxon>
        <taxon>Agaricineae</taxon>
        <taxon>Bolbitiaceae</taxon>
        <taxon>Cyclocybe</taxon>
    </lineage>
</organism>
<comment type="caution">
    <text evidence="2">The sequence shown here is derived from an EMBL/GenBank/DDBJ whole genome shotgun (WGS) entry which is preliminary data.</text>
</comment>
<accession>A0A8S0WPL3</accession>
<proteinExistence type="predicted"/>
<feature type="region of interest" description="Disordered" evidence="1">
    <location>
        <begin position="146"/>
        <end position="172"/>
    </location>
</feature>
<dbReference type="Proteomes" id="UP000467700">
    <property type="component" value="Unassembled WGS sequence"/>
</dbReference>
<dbReference type="EMBL" id="CACVBS010000061">
    <property type="protein sequence ID" value="CAA7267567.1"/>
    <property type="molecule type" value="Genomic_DNA"/>
</dbReference>
<evidence type="ECO:0000313" key="3">
    <source>
        <dbReference type="Proteomes" id="UP000467700"/>
    </source>
</evidence>
<name>A0A8S0WPL3_CYCAE</name>
<evidence type="ECO:0000256" key="1">
    <source>
        <dbReference type="SAM" id="MobiDB-lite"/>
    </source>
</evidence>
<evidence type="ECO:0000313" key="2">
    <source>
        <dbReference type="EMBL" id="CAA7267567.1"/>
    </source>
</evidence>
<reference evidence="2 3" key="1">
    <citation type="submission" date="2020-01" db="EMBL/GenBank/DDBJ databases">
        <authorList>
            <person name="Gupta K D."/>
        </authorList>
    </citation>
    <scope>NUCLEOTIDE SEQUENCE [LARGE SCALE GENOMIC DNA]</scope>
</reference>
<sequence>MRHRSHAHVNFGPLACALQPPLVTSPSAGSSHHLVPPGAIQQRRCCTNHHPLALLTLCRRVSPIQHPQGSSNDAPGARTTPNCDVWGHLRAFSLPPAWFTPPHPLALLALRCPFLPIQQPRGHPMTPLSSGSFACVLMPLPTWFTPPPPPRPPPPLLAIQHPQGPSNDTPGAQTSSNFRVWACLGLSFAAACLVRPTTTLLALLALCGCLSPSNTPRGRPTTPLVHQ</sequence>
<keyword evidence="3" id="KW-1185">Reference proteome</keyword>